<reference evidence="1" key="1">
    <citation type="submission" date="2023-04" db="EMBL/GenBank/DDBJ databases">
        <title>Black Yeasts Isolated from many extreme environments.</title>
        <authorList>
            <person name="Coleine C."/>
            <person name="Stajich J.E."/>
            <person name="Selbmann L."/>
        </authorList>
    </citation>
    <scope>NUCLEOTIDE SEQUENCE</scope>
    <source>
        <strain evidence="1">CCFEE 5312</strain>
    </source>
</reference>
<accession>A0AAJ0D9I6</accession>
<proteinExistence type="predicted"/>
<sequence length="123" mass="12922">MRNPLQERIELRELFQSAIVNRLVREDGKVTFDDHIDEEVKAAGDGFGYRGDGFGREATEGGNGGAAVSGWGSEAPAAKEGFTASGGNGAVASLATCNRTCRSTEAYGGELATTPSTTVRQQH</sequence>
<dbReference type="Proteomes" id="UP001271007">
    <property type="component" value="Unassembled WGS sequence"/>
</dbReference>
<protein>
    <submittedName>
        <fullName evidence="1">Uncharacterized protein</fullName>
    </submittedName>
</protein>
<keyword evidence="2" id="KW-1185">Reference proteome</keyword>
<organism evidence="1 2">
    <name type="scientific">Extremus antarcticus</name>
    <dbReference type="NCBI Taxonomy" id="702011"/>
    <lineage>
        <taxon>Eukaryota</taxon>
        <taxon>Fungi</taxon>
        <taxon>Dikarya</taxon>
        <taxon>Ascomycota</taxon>
        <taxon>Pezizomycotina</taxon>
        <taxon>Dothideomycetes</taxon>
        <taxon>Dothideomycetidae</taxon>
        <taxon>Mycosphaerellales</taxon>
        <taxon>Extremaceae</taxon>
        <taxon>Extremus</taxon>
    </lineage>
</organism>
<gene>
    <name evidence="1" type="ORF">LTR09_012649</name>
</gene>
<evidence type="ECO:0000313" key="1">
    <source>
        <dbReference type="EMBL" id="KAK3045817.1"/>
    </source>
</evidence>
<comment type="caution">
    <text evidence="1">The sequence shown here is derived from an EMBL/GenBank/DDBJ whole genome shotgun (WGS) entry which is preliminary data.</text>
</comment>
<dbReference type="AlphaFoldDB" id="A0AAJ0D9I6"/>
<evidence type="ECO:0000313" key="2">
    <source>
        <dbReference type="Proteomes" id="UP001271007"/>
    </source>
</evidence>
<name>A0AAJ0D9I6_9PEZI</name>
<dbReference type="EMBL" id="JAWDJX010000148">
    <property type="protein sequence ID" value="KAK3045817.1"/>
    <property type="molecule type" value="Genomic_DNA"/>
</dbReference>